<reference evidence="2" key="1">
    <citation type="submission" date="2022-11" db="UniProtKB">
        <authorList>
            <consortium name="WormBaseParasite"/>
        </authorList>
    </citation>
    <scope>IDENTIFICATION</scope>
</reference>
<protein>
    <submittedName>
        <fullName evidence="2">Uncharacterized protein</fullName>
    </submittedName>
</protein>
<dbReference type="WBParaSite" id="nRc.2.0.1.t47978-RA">
    <property type="protein sequence ID" value="nRc.2.0.1.t47978-RA"/>
    <property type="gene ID" value="nRc.2.0.1.g47978"/>
</dbReference>
<dbReference type="Proteomes" id="UP000887565">
    <property type="component" value="Unplaced"/>
</dbReference>
<dbReference type="AlphaFoldDB" id="A0A915LCA8"/>
<keyword evidence="1" id="KW-1185">Reference proteome</keyword>
<evidence type="ECO:0000313" key="1">
    <source>
        <dbReference type="Proteomes" id="UP000887565"/>
    </source>
</evidence>
<accession>A0A915LCA8</accession>
<name>A0A915LCA8_ROMCU</name>
<evidence type="ECO:0000313" key="2">
    <source>
        <dbReference type="WBParaSite" id="nRc.2.0.1.t47978-RA"/>
    </source>
</evidence>
<sequence length="252" mass="29400">MRIKGLKFLKLANLRRCSAYYVYVVRVAFKVDLKDQRLLKDGAFRCKGEFLYIAKLPVSLVTYRKTVETYSYCRYIASIYAPGFSPFYIVTIPSPKQKQQKYATAFCRFLINRAINVKHLHFNFSITTTTPTKYFYKKLLWTVAQKCKNVESLHVNGTFFRAVPFANSIFCSMLPNLQNLMELVVLDDIAANQQFIHSYSSCERSISSSRTVLRASWCDLQKSRDCLKLIYRKTTRDIRILLALLERHCDLL</sequence>
<proteinExistence type="predicted"/>
<organism evidence="1 2">
    <name type="scientific">Romanomermis culicivorax</name>
    <name type="common">Nematode worm</name>
    <dbReference type="NCBI Taxonomy" id="13658"/>
    <lineage>
        <taxon>Eukaryota</taxon>
        <taxon>Metazoa</taxon>
        <taxon>Ecdysozoa</taxon>
        <taxon>Nematoda</taxon>
        <taxon>Enoplea</taxon>
        <taxon>Dorylaimia</taxon>
        <taxon>Mermithida</taxon>
        <taxon>Mermithoidea</taxon>
        <taxon>Mermithidae</taxon>
        <taxon>Romanomermis</taxon>
    </lineage>
</organism>